<proteinExistence type="predicted"/>
<accession>B8FTB3</accession>
<evidence type="ECO:0000313" key="2">
    <source>
        <dbReference type="Proteomes" id="UP000007726"/>
    </source>
</evidence>
<dbReference type="EMBL" id="CP001336">
    <property type="protein sequence ID" value="ACL20347.1"/>
    <property type="molecule type" value="Genomic_DNA"/>
</dbReference>
<gene>
    <name evidence="1" type="ordered locus">Dhaf_2316</name>
</gene>
<dbReference type="HOGENOM" id="CLU_3364602_0_0_9"/>
<dbReference type="AlphaFoldDB" id="B8FTB3"/>
<reference evidence="1 2" key="1">
    <citation type="journal article" date="2012" name="BMC Microbiol.">
        <title>Genome sequence of Desulfitobacterium hafniense DCB-2, a Gram-positive anaerobe capable of dehalogenation and metal reduction.</title>
        <authorList>
            <person name="Kim S.H."/>
            <person name="Harzman C."/>
            <person name="Davis J.K."/>
            <person name="Hutcheson R."/>
            <person name="Broderick J.B."/>
            <person name="Marsh T.L."/>
            <person name="Tiedje J.M."/>
        </authorList>
    </citation>
    <scope>NUCLEOTIDE SEQUENCE [LARGE SCALE GENOMIC DNA]</scope>
    <source>
        <strain evidence="2">DSM 10664 / DCB-2</strain>
    </source>
</reference>
<organism evidence="1 2">
    <name type="scientific">Desulfitobacterium hafniense (strain DSM 10664 / DCB-2)</name>
    <dbReference type="NCBI Taxonomy" id="272564"/>
    <lineage>
        <taxon>Bacteria</taxon>
        <taxon>Bacillati</taxon>
        <taxon>Bacillota</taxon>
        <taxon>Clostridia</taxon>
        <taxon>Eubacteriales</taxon>
        <taxon>Desulfitobacteriaceae</taxon>
        <taxon>Desulfitobacterium</taxon>
    </lineage>
</organism>
<dbReference type="Proteomes" id="UP000007726">
    <property type="component" value="Chromosome"/>
</dbReference>
<sequence length="35" mass="4046">MLVLLENKFKTPVLLNGEIRLAPQVFLFIRKGCIM</sequence>
<name>B8FTB3_DESHD</name>
<dbReference type="KEGG" id="dhd:Dhaf_2316"/>
<protein>
    <submittedName>
        <fullName evidence="1">Uncharacterized protein</fullName>
    </submittedName>
</protein>
<evidence type="ECO:0000313" key="1">
    <source>
        <dbReference type="EMBL" id="ACL20347.1"/>
    </source>
</evidence>